<name>A0A0F9LMC1_9ZZZZ</name>
<accession>A0A0F9LMC1</accession>
<dbReference type="AlphaFoldDB" id="A0A0F9LMC1"/>
<comment type="caution">
    <text evidence="1">The sequence shown here is derived from an EMBL/GenBank/DDBJ whole genome shotgun (WGS) entry which is preliminary data.</text>
</comment>
<gene>
    <name evidence="1" type="ORF">LCGC14_1563890</name>
</gene>
<evidence type="ECO:0000313" key="1">
    <source>
        <dbReference type="EMBL" id="KKM40390.1"/>
    </source>
</evidence>
<dbReference type="EMBL" id="LAZR01012109">
    <property type="protein sequence ID" value="KKM40390.1"/>
    <property type="molecule type" value="Genomic_DNA"/>
</dbReference>
<reference evidence="1" key="1">
    <citation type="journal article" date="2015" name="Nature">
        <title>Complex archaea that bridge the gap between prokaryotes and eukaryotes.</title>
        <authorList>
            <person name="Spang A."/>
            <person name="Saw J.H."/>
            <person name="Jorgensen S.L."/>
            <person name="Zaremba-Niedzwiedzka K."/>
            <person name="Martijn J."/>
            <person name="Lind A.E."/>
            <person name="van Eijk R."/>
            <person name="Schleper C."/>
            <person name="Guy L."/>
            <person name="Ettema T.J."/>
        </authorList>
    </citation>
    <scope>NUCLEOTIDE SEQUENCE</scope>
</reference>
<proteinExistence type="predicted"/>
<protein>
    <submittedName>
        <fullName evidence="1">Uncharacterized protein</fullName>
    </submittedName>
</protein>
<sequence>MNGEIDVTAEVDFGWNDDETLPLTKCVCGEKWGAWSGPLLGIEKDYPTECPNCGRKLYWTTRIRVLEITDQE</sequence>
<organism evidence="1">
    <name type="scientific">marine sediment metagenome</name>
    <dbReference type="NCBI Taxonomy" id="412755"/>
    <lineage>
        <taxon>unclassified sequences</taxon>
        <taxon>metagenomes</taxon>
        <taxon>ecological metagenomes</taxon>
    </lineage>
</organism>